<dbReference type="InterPro" id="IPR005537">
    <property type="entry name" value="RAMP_III_fam"/>
</dbReference>
<evidence type="ECO:0000259" key="2">
    <source>
        <dbReference type="Pfam" id="PF03787"/>
    </source>
</evidence>
<feature type="domain" description="CRISPR type III-associated protein" evidence="2">
    <location>
        <begin position="14"/>
        <end position="255"/>
    </location>
</feature>
<keyword evidence="1" id="KW-0051">Antiviral defense</keyword>
<accession>A0A7L9FIG3</accession>
<name>A0A7L9FIG3_9CREN</name>
<dbReference type="InterPro" id="IPR052216">
    <property type="entry name" value="CRISPR_Csm3_endoribonuclease"/>
</dbReference>
<reference evidence="3 4" key="1">
    <citation type="submission" date="2020-10" db="EMBL/GenBank/DDBJ databases">
        <title>Thermofilum lucidum 3507LT sp. nov. a novel member of Thermofilaceae family isolated from Chile hot spring, and proposal of description order Thermofilales.</title>
        <authorList>
            <person name="Zayulina K.S."/>
            <person name="Elcheninov A.G."/>
            <person name="Toshchakov S.V."/>
            <person name="Kublanov I.V."/>
        </authorList>
    </citation>
    <scope>NUCLEOTIDE SEQUENCE [LARGE SCALE GENOMIC DNA]</scope>
    <source>
        <strain evidence="3 4">3507LT</strain>
    </source>
</reference>
<evidence type="ECO:0000313" key="4">
    <source>
        <dbReference type="Proteomes" id="UP000594121"/>
    </source>
</evidence>
<sequence length="280" mass="31668">MWVRLYKFTFRAEPLRVGAGVDGSRLLQLAYSYGDGKPTPVVPFSTWKGVFRRVSEWVMYSDASLGRVLEEHGCNHDLRKCGLDGEPCTDKLRDLYRKYSECVDAWSRGGREEDACLEVEPEVLHNVNIASKVDERDFCLTARGVESALQCPVCRLYGSPYFASAVTFSDSLLRGLLRAVTHVAIDRKTRIQREDMLYIEELAEPEEPREVQVYAVLREAFPDPKPLEVWTQTLRVLAEVGVFVGGGKSRGHGYVQLDPEKSLEARLRPGEGPAWRKLSL</sequence>
<protein>
    <recommendedName>
        <fullName evidence="2">CRISPR type III-associated protein domain-containing protein</fullName>
    </recommendedName>
</protein>
<dbReference type="AlphaFoldDB" id="A0A7L9FIG3"/>
<gene>
    <name evidence="3" type="ORF">IG193_08710</name>
</gene>
<dbReference type="InParanoid" id="A0A7L9FIG3"/>
<organism evidence="3 4">
    <name type="scientific">Infirmifilum lucidum</name>
    <dbReference type="NCBI Taxonomy" id="2776706"/>
    <lineage>
        <taxon>Archaea</taxon>
        <taxon>Thermoproteota</taxon>
        <taxon>Thermoprotei</taxon>
        <taxon>Thermofilales</taxon>
        <taxon>Thermofilaceae</taxon>
        <taxon>Infirmifilum</taxon>
    </lineage>
</organism>
<dbReference type="Pfam" id="PF03787">
    <property type="entry name" value="RAMPs"/>
    <property type="match status" value="1"/>
</dbReference>
<keyword evidence="4" id="KW-1185">Reference proteome</keyword>
<evidence type="ECO:0000313" key="3">
    <source>
        <dbReference type="EMBL" id="QOJ78813.1"/>
    </source>
</evidence>
<dbReference type="GeneID" id="59149972"/>
<dbReference type="RefSeq" id="WP_192818785.1">
    <property type="nucleotide sequence ID" value="NZ_CP062310.1"/>
</dbReference>
<dbReference type="EMBL" id="CP062310">
    <property type="protein sequence ID" value="QOJ78813.1"/>
    <property type="molecule type" value="Genomic_DNA"/>
</dbReference>
<dbReference type="KEGG" id="thel:IG193_08710"/>
<dbReference type="GO" id="GO:0051607">
    <property type="term" value="P:defense response to virus"/>
    <property type="evidence" value="ECO:0007669"/>
    <property type="project" value="UniProtKB-KW"/>
</dbReference>
<dbReference type="Proteomes" id="UP000594121">
    <property type="component" value="Chromosome"/>
</dbReference>
<proteinExistence type="predicted"/>
<dbReference type="PANTHER" id="PTHR35579:SF6">
    <property type="entry name" value="DUF324 DOMAIN-CONTAINING PROTEIN"/>
    <property type="match status" value="1"/>
</dbReference>
<dbReference type="PANTHER" id="PTHR35579">
    <property type="entry name" value="CRISPR SYSTEM CMS ENDORIBONUCLEASE CSM3"/>
    <property type="match status" value="1"/>
</dbReference>
<evidence type="ECO:0000256" key="1">
    <source>
        <dbReference type="ARBA" id="ARBA00023118"/>
    </source>
</evidence>